<keyword evidence="4" id="KW-0539">Nucleus</keyword>
<dbReference type="InterPro" id="IPR011011">
    <property type="entry name" value="Znf_FYVE_PHD"/>
</dbReference>
<dbReference type="Gene3D" id="3.30.900.10">
    <property type="entry name" value="HORMA domain"/>
    <property type="match status" value="1"/>
</dbReference>
<keyword evidence="3" id="KW-0158">Chromosome</keyword>
<dbReference type="InterPro" id="IPR003511">
    <property type="entry name" value="HORMA_dom"/>
</dbReference>
<dbReference type="VEuPathDB" id="FungiDB:AAP_02484"/>
<evidence type="ECO:0000256" key="2">
    <source>
        <dbReference type="ARBA" id="ARBA00004286"/>
    </source>
</evidence>
<reference evidence="8 9" key="1">
    <citation type="journal article" date="2016" name="Genome Biol. Evol.">
        <title>Divergent and convergent evolution of fungal pathogenicity.</title>
        <authorList>
            <person name="Shang Y."/>
            <person name="Xiao G."/>
            <person name="Zheng P."/>
            <person name="Cen K."/>
            <person name="Zhan S."/>
            <person name="Wang C."/>
        </authorList>
    </citation>
    <scope>NUCLEOTIDE SEQUENCE [LARGE SCALE GENOMIC DNA]</scope>
    <source>
        <strain evidence="8 9">ARSEF 7405</strain>
    </source>
</reference>
<keyword evidence="5" id="KW-0469">Meiosis</keyword>
<feature type="domain" description="HORMA" evidence="7">
    <location>
        <begin position="26"/>
        <end position="291"/>
    </location>
</feature>
<dbReference type="GO" id="GO:0007130">
    <property type="term" value="P:synaptonemal complex assembly"/>
    <property type="evidence" value="ECO:0007669"/>
    <property type="project" value="TreeGrafter"/>
</dbReference>
<gene>
    <name evidence="8" type="ORF">AAP_02484</name>
</gene>
<keyword evidence="8" id="KW-0238">DNA-binding</keyword>
<accession>A0A167ZRX5</accession>
<feature type="compositionally biased region" description="Polar residues" evidence="6">
    <location>
        <begin position="335"/>
        <end position="345"/>
    </location>
</feature>
<evidence type="ECO:0000259" key="7">
    <source>
        <dbReference type="PROSITE" id="PS50815"/>
    </source>
</evidence>
<feature type="compositionally biased region" description="Polar residues" evidence="6">
    <location>
        <begin position="355"/>
        <end position="367"/>
    </location>
</feature>
<sequence>MPAANQQLLRQKPLAQSLARQGLHLRQSLQLVQIMLHASLGTLFYLREFLPLSCFGDRDLLFIRGSSPSAPEPDEPLNPLTESVSYQAFLRSNDHHCSSGPSKRPISHKGQPLKVILRGKHEKADKILDLLENGIFTALSQNLLDAVQITVFADKTNPANVLETYTFTFTYANSTHDDINHGLATINLNANGSTTEINASRISARNSIEMIIRRLITLSTFLPRLPKDRFMEIHLFHRDNCPSDYSPPGFQLAPDSQLEDSFYYPEDEEWATETQTCGAANTGLHSVGLKVTSLKYRGTSTAALDHEDGPIQVPHNLRHTKRVRREDEIGLDDQPSLSPSLTQQLDAAAEKKLQDTVSPTTGFSQMSTQTRQDQLAKHMLQKMIIPSTPASDIVPTQVRANDLQTLIADDEQDTQLMRPEISQADLVRLARTQSGTYYPNPSMRQMNNGNGSHGSSNIIGLDINNCDDNAESDVLCQCGWKGKPANERMLRCSFCDKLQHPVCYGFLHGEDPSIPAVHACYQCLLDPVTEGRALRELGTLAMLRQALKVIVEKGYPGRVREFSALLRELNLPVLIAIVSRHTKNRTCGDELGFVLIRLTHFNYFFSTFVLS</sequence>
<protein>
    <submittedName>
        <fullName evidence="8">DNA-binding HORMA</fullName>
    </submittedName>
</protein>
<dbReference type="InterPro" id="IPR051294">
    <property type="entry name" value="HORMA_MeioticProgression"/>
</dbReference>
<evidence type="ECO:0000256" key="5">
    <source>
        <dbReference type="ARBA" id="ARBA00023254"/>
    </source>
</evidence>
<dbReference type="Pfam" id="PF02301">
    <property type="entry name" value="HORMA"/>
    <property type="match status" value="1"/>
</dbReference>
<dbReference type="GO" id="GO:0005634">
    <property type="term" value="C:nucleus"/>
    <property type="evidence" value="ECO:0007669"/>
    <property type="project" value="UniProtKB-SubCell"/>
</dbReference>
<dbReference type="Proteomes" id="UP000242877">
    <property type="component" value="Unassembled WGS sequence"/>
</dbReference>
<dbReference type="InterPro" id="IPR036570">
    <property type="entry name" value="HORMA_dom_sf"/>
</dbReference>
<evidence type="ECO:0000256" key="6">
    <source>
        <dbReference type="SAM" id="MobiDB-lite"/>
    </source>
</evidence>
<dbReference type="SUPFAM" id="SSF56019">
    <property type="entry name" value="The spindle assembly checkpoint protein mad2"/>
    <property type="match status" value="1"/>
</dbReference>
<organism evidence="8 9">
    <name type="scientific">Ascosphaera apis ARSEF 7405</name>
    <dbReference type="NCBI Taxonomy" id="392613"/>
    <lineage>
        <taxon>Eukaryota</taxon>
        <taxon>Fungi</taxon>
        <taxon>Dikarya</taxon>
        <taxon>Ascomycota</taxon>
        <taxon>Pezizomycotina</taxon>
        <taxon>Eurotiomycetes</taxon>
        <taxon>Eurotiomycetidae</taxon>
        <taxon>Onygenales</taxon>
        <taxon>Ascosphaeraceae</taxon>
        <taxon>Ascosphaera</taxon>
    </lineage>
</organism>
<comment type="caution">
    <text evidence="8">The sequence shown here is derived from an EMBL/GenBank/DDBJ whole genome shotgun (WGS) entry which is preliminary data.</text>
</comment>
<evidence type="ECO:0000313" key="9">
    <source>
        <dbReference type="Proteomes" id="UP000242877"/>
    </source>
</evidence>
<name>A0A167ZRX5_9EURO</name>
<keyword evidence="9" id="KW-1185">Reference proteome</keyword>
<comment type="subcellular location">
    <subcellularLocation>
        <location evidence="2">Chromosome</location>
    </subcellularLocation>
    <subcellularLocation>
        <location evidence="1">Nucleus</location>
    </subcellularLocation>
</comment>
<dbReference type="GO" id="GO:0005694">
    <property type="term" value="C:chromosome"/>
    <property type="evidence" value="ECO:0007669"/>
    <property type="project" value="UniProtKB-SubCell"/>
</dbReference>
<feature type="region of interest" description="Disordered" evidence="6">
    <location>
        <begin position="305"/>
        <end position="367"/>
    </location>
</feature>
<evidence type="ECO:0000256" key="3">
    <source>
        <dbReference type="ARBA" id="ARBA00022454"/>
    </source>
</evidence>
<dbReference type="GO" id="GO:0003677">
    <property type="term" value="F:DNA binding"/>
    <property type="evidence" value="ECO:0007669"/>
    <property type="project" value="UniProtKB-KW"/>
</dbReference>
<dbReference type="PANTHER" id="PTHR48225">
    <property type="entry name" value="HORMA DOMAIN-CONTAINING PROTEIN 1"/>
    <property type="match status" value="1"/>
</dbReference>
<dbReference type="SUPFAM" id="SSF57903">
    <property type="entry name" value="FYVE/PHD zinc finger"/>
    <property type="match status" value="1"/>
</dbReference>
<dbReference type="PANTHER" id="PTHR48225:SF7">
    <property type="entry name" value="MEIOSIS-SPECIFIC PROTEIN HOP1"/>
    <property type="match status" value="1"/>
</dbReference>
<dbReference type="Gene3D" id="3.30.40.10">
    <property type="entry name" value="Zinc/RING finger domain, C3HC4 (zinc finger)"/>
    <property type="match status" value="1"/>
</dbReference>
<evidence type="ECO:0000256" key="4">
    <source>
        <dbReference type="ARBA" id="ARBA00023242"/>
    </source>
</evidence>
<dbReference type="EMBL" id="AZGZ01000009">
    <property type="protein sequence ID" value="KZZ93018.1"/>
    <property type="molecule type" value="Genomic_DNA"/>
</dbReference>
<proteinExistence type="predicted"/>
<dbReference type="AlphaFoldDB" id="A0A167ZRX5"/>
<evidence type="ECO:0000313" key="8">
    <source>
        <dbReference type="EMBL" id="KZZ93018.1"/>
    </source>
</evidence>
<dbReference type="OrthoDB" id="1928087at2759"/>
<dbReference type="GO" id="GO:0051598">
    <property type="term" value="P:meiotic recombination checkpoint signaling"/>
    <property type="evidence" value="ECO:0007669"/>
    <property type="project" value="TreeGrafter"/>
</dbReference>
<dbReference type="PROSITE" id="PS50815">
    <property type="entry name" value="HORMA"/>
    <property type="match status" value="1"/>
</dbReference>
<dbReference type="InterPro" id="IPR013083">
    <property type="entry name" value="Znf_RING/FYVE/PHD"/>
</dbReference>
<evidence type="ECO:0000256" key="1">
    <source>
        <dbReference type="ARBA" id="ARBA00004123"/>
    </source>
</evidence>